<name>A0A812N8B8_9DINO</name>
<gene>
    <name evidence="1" type="ORF">SNAT2548_LOCUS14640</name>
</gene>
<evidence type="ECO:0000313" key="1">
    <source>
        <dbReference type="EMBL" id="CAE7276011.1"/>
    </source>
</evidence>
<comment type="caution">
    <text evidence="1">The sequence shown here is derived from an EMBL/GenBank/DDBJ whole genome shotgun (WGS) entry which is preliminary data.</text>
</comment>
<proteinExistence type="predicted"/>
<accession>A0A812N8B8</accession>
<reference evidence="1" key="1">
    <citation type="submission" date="2021-02" db="EMBL/GenBank/DDBJ databases">
        <authorList>
            <person name="Dougan E. K."/>
            <person name="Rhodes N."/>
            <person name="Thang M."/>
            <person name="Chan C."/>
        </authorList>
    </citation>
    <scope>NUCLEOTIDE SEQUENCE</scope>
</reference>
<organism evidence="1 2">
    <name type="scientific">Symbiodinium natans</name>
    <dbReference type="NCBI Taxonomy" id="878477"/>
    <lineage>
        <taxon>Eukaryota</taxon>
        <taxon>Sar</taxon>
        <taxon>Alveolata</taxon>
        <taxon>Dinophyceae</taxon>
        <taxon>Suessiales</taxon>
        <taxon>Symbiodiniaceae</taxon>
        <taxon>Symbiodinium</taxon>
    </lineage>
</organism>
<dbReference type="AlphaFoldDB" id="A0A812N8B8"/>
<protein>
    <submittedName>
        <fullName evidence="1">Uncharacterized protein</fullName>
    </submittedName>
</protein>
<evidence type="ECO:0000313" key="2">
    <source>
        <dbReference type="Proteomes" id="UP000604046"/>
    </source>
</evidence>
<dbReference type="Proteomes" id="UP000604046">
    <property type="component" value="Unassembled WGS sequence"/>
</dbReference>
<sequence length="104" mass="11614">MRARASLVFEAGRGNLDSFLARALRYATDRGEGPTLVNLVFMQSPQGTQKLFSPREFDALDRRLPVWFGNKANKAPSGVQRRGPEKEYSTLTCGYRLDLVIPPA</sequence>
<dbReference type="EMBL" id="CAJNDS010001746">
    <property type="protein sequence ID" value="CAE7276011.1"/>
    <property type="molecule type" value="Genomic_DNA"/>
</dbReference>
<keyword evidence="2" id="KW-1185">Reference proteome</keyword>